<dbReference type="EMBL" id="CP002083">
    <property type="protein sequence ID" value="ADJ25290.1"/>
    <property type="molecule type" value="Genomic_DNA"/>
</dbReference>
<dbReference type="KEGG" id="hdn:Hden_3499"/>
<dbReference type="InterPro" id="IPR032819">
    <property type="entry name" value="TruB_C"/>
</dbReference>
<accession>D8JY86</accession>
<dbReference type="Pfam" id="PF16198">
    <property type="entry name" value="TruB_C_2"/>
    <property type="match status" value="1"/>
</dbReference>
<keyword evidence="9" id="KW-1185">Reference proteome</keyword>
<dbReference type="OrthoDB" id="9802309at2"/>
<feature type="active site" description="Nucleophile" evidence="5">
    <location>
        <position position="47"/>
    </location>
</feature>
<dbReference type="RefSeq" id="WP_013217449.1">
    <property type="nucleotide sequence ID" value="NC_014313.1"/>
</dbReference>
<organism evidence="8 9">
    <name type="scientific">Hyphomicrobium denitrificans (strain ATCC 51888 / DSM 1869 / NCIMB 11706 / TK 0415)</name>
    <dbReference type="NCBI Taxonomy" id="582899"/>
    <lineage>
        <taxon>Bacteria</taxon>
        <taxon>Pseudomonadati</taxon>
        <taxon>Pseudomonadota</taxon>
        <taxon>Alphaproteobacteria</taxon>
        <taxon>Hyphomicrobiales</taxon>
        <taxon>Hyphomicrobiaceae</taxon>
        <taxon>Hyphomicrobium</taxon>
    </lineage>
</organism>
<reference evidence="9" key="1">
    <citation type="journal article" date="2011" name="J. Bacteriol.">
        <title>Genome sequences of eight morphologically diverse alphaproteobacteria.</title>
        <authorList>
            <consortium name="US DOE Joint Genome Institute"/>
            <person name="Brown P.J."/>
            <person name="Kysela D.T."/>
            <person name="Buechlein A."/>
            <person name="Hemmerich C."/>
            <person name="Brun Y.V."/>
        </authorList>
    </citation>
    <scope>NUCLEOTIDE SEQUENCE [LARGE SCALE GENOMIC DNA]</scope>
    <source>
        <strain evidence="9">ATCC 51888 / DSM 1869 / NCIB 11706 / TK 0415</strain>
    </source>
</reference>
<feature type="domain" description="Pseudouridine synthase II N-terminal" evidence="6">
    <location>
        <begin position="32"/>
        <end position="180"/>
    </location>
</feature>
<name>D8JY86_HYPDA</name>
<comment type="function">
    <text evidence="5">Responsible for synthesis of pseudouridine from uracil-55 in the psi GC loop of transfer RNAs.</text>
</comment>
<dbReference type="NCBIfam" id="TIGR00431">
    <property type="entry name" value="TruB"/>
    <property type="match status" value="1"/>
</dbReference>
<dbReference type="HAMAP" id="MF_01080">
    <property type="entry name" value="TruB_bact"/>
    <property type="match status" value="1"/>
</dbReference>
<dbReference type="PANTHER" id="PTHR13767">
    <property type="entry name" value="TRNA-PSEUDOURIDINE SYNTHASE"/>
    <property type="match status" value="1"/>
</dbReference>
<dbReference type="AlphaFoldDB" id="D8JY86"/>
<comment type="catalytic activity">
    <reaction evidence="1 5">
        <text>uridine(55) in tRNA = pseudouridine(55) in tRNA</text>
        <dbReference type="Rhea" id="RHEA:42532"/>
        <dbReference type="Rhea" id="RHEA-COMP:10101"/>
        <dbReference type="Rhea" id="RHEA-COMP:10102"/>
        <dbReference type="ChEBI" id="CHEBI:65314"/>
        <dbReference type="ChEBI" id="CHEBI:65315"/>
        <dbReference type="EC" id="5.4.99.25"/>
    </reaction>
</comment>
<evidence type="ECO:0000256" key="5">
    <source>
        <dbReference type="HAMAP-Rule" id="MF_01080"/>
    </source>
</evidence>
<keyword evidence="3 5" id="KW-0819">tRNA processing</keyword>
<dbReference type="InterPro" id="IPR002501">
    <property type="entry name" value="PsdUridine_synth_N"/>
</dbReference>
<evidence type="ECO:0000313" key="9">
    <source>
        <dbReference type="Proteomes" id="UP000002033"/>
    </source>
</evidence>
<evidence type="ECO:0000313" key="8">
    <source>
        <dbReference type="EMBL" id="ADJ25290.1"/>
    </source>
</evidence>
<dbReference type="InterPro" id="IPR014780">
    <property type="entry name" value="tRNA_psdUridine_synth_TruB"/>
</dbReference>
<dbReference type="STRING" id="582899.Hden_3499"/>
<dbReference type="HOGENOM" id="CLU_032087_0_3_5"/>
<dbReference type="SUPFAM" id="SSF55120">
    <property type="entry name" value="Pseudouridine synthase"/>
    <property type="match status" value="1"/>
</dbReference>
<keyword evidence="4 5" id="KW-0413">Isomerase</keyword>
<evidence type="ECO:0000256" key="2">
    <source>
        <dbReference type="ARBA" id="ARBA00005642"/>
    </source>
</evidence>
<feature type="domain" description="tRNA pseudouridylate synthase B C-terminal" evidence="7">
    <location>
        <begin position="181"/>
        <end position="242"/>
    </location>
</feature>
<evidence type="ECO:0000256" key="3">
    <source>
        <dbReference type="ARBA" id="ARBA00022694"/>
    </source>
</evidence>
<dbReference type="GO" id="GO:0031119">
    <property type="term" value="P:tRNA pseudouridine synthesis"/>
    <property type="evidence" value="ECO:0007669"/>
    <property type="project" value="UniProtKB-UniRule"/>
</dbReference>
<evidence type="ECO:0000259" key="7">
    <source>
        <dbReference type="Pfam" id="PF16198"/>
    </source>
</evidence>
<dbReference type="EC" id="5.4.99.25" evidence="5"/>
<protein>
    <recommendedName>
        <fullName evidence="5">tRNA pseudouridine synthase B</fullName>
        <ecNumber evidence="5">5.4.99.25</ecNumber>
    </recommendedName>
    <alternativeName>
        <fullName evidence="5">tRNA pseudouridine(55) synthase</fullName>
        <shortName evidence="5">Psi55 synthase</shortName>
    </alternativeName>
    <alternativeName>
        <fullName evidence="5">tRNA pseudouridylate synthase</fullName>
    </alternativeName>
    <alternativeName>
        <fullName evidence="5">tRNA-uridine isomerase</fullName>
    </alternativeName>
</protein>
<dbReference type="Proteomes" id="UP000002033">
    <property type="component" value="Chromosome"/>
</dbReference>
<sequence length="306" mass="32683">MGRRKKGSPVHGWLVLDKPQNMTSTQAVGIVRRVFNAQKAGHSGTLDPLATGILPIALGEATKTVSFAVDGEKAYRFTVRWGAETETDDTEGAIANTSDQRPDRASIEALLPQFHGEIMQVPPAYSAIKVDGARAYDLARDGETVVLNARPVFIDSLQLVDMPDAATSVFEARCGKGTYVRALARDMGRLLGCYGHVIALRRTQVGPFDEAIAVAMDDLKAASDANDPEQLLRFLQPVEAALADLPELLVSQSDAASLARGQTVLIRGRDAPILSGPAYATSKGRLIALGELAKGALHPTRVFNLG</sequence>
<evidence type="ECO:0000256" key="1">
    <source>
        <dbReference type="ARBA" id="ARBA00000385"/>
    </source>
</evidence>
<evidence type="ECO:0000259" key="6">
    <source>
        <dbReference type="Pfam" id="PF01509"/>
    </source>
</evidence>
<evidence type="ECO:0000256" key="4">
    <source>
        <dbReference type="ARBA" id="ARBA00023235"/>
    </source>
</evidence>
<dbReference type="GO" id="GO:0160148">
    <property type="term" value="F:tRNA pseudouridine(55) synthase activity"/>
    <property type="evidence" value="ECO:0007669"/>
    <property type="project" value="UniProtKB-EC"/>
</dbReference>
<dbReference type="Pfam" id="PF01509">
    <property type="entry name" value="TruB_N"/>
    <property type="match status" value="1"/>
</dbReference>
<dbReference type="Gene3D" id="3.30.2350.10">
    <property type="entry name" value="Pseudouridine synthase"/>
    <property type="match status" value="1"/>
</dbReference>
<dbReference type="GO" id="GO:1990481">
    <property type="term" value="P:mRNA pseudouridine synthesis"/>
    <property type="evidence" value="ECO:0007669"/>
    <property type="project" value="TreeGrafter"/>
</dbReference>
<dbReference type="CDD" id="cd02573">
    <property type="entry name" value="PseudoU_synth_EcTruB"/>
    <property type="match status" value="1"/>
</dbReference>
<comment type="similarity">
    <text evidence="2 5">Belongs to the pseudouridine synthase TruB family. Type 1 subfamily.</text>
</comment>
<dbReference type="PANTHER" id="PTHR13767:SF2">
    <property type="entry name" value="PSEUDOURIDYLATE SYNTHASE TRUB1"/>
    <property type="match status" value="1"/>
</dbReference>
<dbReference type="InterPro" id="IPR020103">
    <property type="entry name" value="PsdUridine_synth_cat_dom_sf"/>
</dbReference>
<proteinExistence type="inferred from homology"/>
<gene>
    <name evidence="5" type="primary">truB</name>
    <name evidence="8" type="ordered locus">Hden_3499</name>
</gene>
<dbReference type="GO" id="GO:0003723">
    <property type="term" value="F:RNA binding"/>
    <property type="evidence" value="ECO:0007669"/>
    <property type="project" value="InterPro"/>
</dbReference>
<dbReference type="eggNOG" id="COG0130">
    <property type="taxonomic scope" value="Bacteria"/>
</dbReference>